<comment type="caution">
    <text evidence="3">The sequence shown here is derived from an EMBL/GenBank/DDBJ whole genome shotgun (WGS) entry which is preliminary data.</text>
</comment>
<reference evidence="3 4" key="1">
    <citation type="submission" date="2018-12" db="EMBL/GenBank/DDBJ databases">
        <title>Genomic taxonomy of the Vibrionaceae family.</title>
        <authorList>
            <person name="Gomez-Gil B."/>
            <person name="Enciso-Ibarra K."/>
        </authorList>
    </citation>
    <scope>NUCLEOTIDE SEQUENCE [LARGE SCALE GENOMIC DNA]</scope>
    <source>
        <strain evidence="3 4">CAIM 594</strain>
    </source>
</reference>
<feature type="signal peptide" evidence="1">
    <location>
        <begin position="1"/>
        <end position="32"/>
    </location>
</feature>
<dbReference type="InterPro" id="IPR011050">
    <property type="entry name" value="Pectin_lyase_fold/virulence"/>
</dbReference>
<feature type="chain" id="PRO_5018583336" description="Filamentous haemagglutinin FhaB/tRNA nuclease CdiA-like TPS domain-containing protein" evidence="1">
    <location>
        <begin position="33"/>
        <end position="779"/>
    </location>
</feature>
<sequence length="779" mass="85474">MKNKTFSLARSATFYFTILALSPFFASLKSYADVKTPLSGIGANTPDIIKTSTKYLVKISKSNEYGYSLNTLSELDTKDKTLVLANSLQINPKLSGSPAQTIVLALNANQIASFSEIRIEGRAADVVILAPKGVNCDGCSVTNAERVTLATGEGVYESGELTSIALSSGEISVTGSGFSASESSLIDFAAGKITIDAPLTTNMKGRVVTRANKELKEIDTAGSLQVSNGDVQLIVGDNAFRYGDRQSDASFNSFSGTALTLTSNADITVGNLHLESTYAQGDVSIDGRILANGAWTYVGRYNNQSVVPLESVNVKSNGDILIYDQIIAANKVDLESTQDIRIIPEGGVARFGIDNIRAAEINIAAVGTIENTGAVVGESVYFSSNQVTNEGDVEASRDIYINGEEEVRNQFGGVLLSENILLKSDHDVINGSLYPFRLLPKNDPATAGVKALSRASSINEKRVGARLSVPPPPETMMPVEVASLEAFILGQNIRIEANRFTNGNPYHVERQSVESPELLLEYNKSSQVIVSAENTLDLRLKERFWNMSSIAESWTGNTVIEVPVIDNERYYLWADTFAYTEDVSNSSTCEWYIFGRFCIRRSNPQDISIKKYHQYIKALSPQARINTGGSLILSSQSFNNEHSAVEVKKDVVGTVNNVWMEGLSLRDIWETTTVTHHHRTYCTKRVLRSCRKRKTDYWTTSRTDLTKNEVTAQFPFVFYVDGHINKGFGSWRVNMRDIIFGPHATSDKPVSKPKIKPSKYIPIINSGITFFIPNPNFKA</sequence>
<proteinExistence type="predicted"/>
<dbReference type="SUPFAM" id="SSF51126">
    <property type="entry name" value="Pectin lyase-like"/>
    <property type="match status" value="1"/>
</dbReference>
<evidence type="ECO:0000313" key="4">
    <source>
        <dbReference type="Proteomes" id="UP000269041"/>
    </source>
</evidence>
<evidence type="ECO:0000256" key="1">
    <source>
        <dbReference type="SAM" id="SignalP"/>
    </source>
</evidence>
<gene>
    <name evidence="3" type="ORF">EJA03_17790</name>
</gene>
<dbReference type="Gene3D" id="2.160.20.10">
    <property type="entry name" value="Single-stranded right-handed beta-helix, Pectin lyase-like"/>
    <property type="match status" value="1"/>
</dbReference>
<evidence type="ECO:0000313" key="3">
    <source>
        <dbReference type="EMBL" id="RSD29699.1"/>
    </source>
</evidence>
<dbReference type="RefSeq" id="WP_125323081.1">
    <property type="nucleotide sequence ID" value="NZ_AP024889.1"/>
</dbReference>
<dbReference type="EMBL" id="RSFA01000117">
    <property type="protein sequence ID" value="RSD29699.1"/>
    <property type="molecule type" value="Genomic_DNA"/>
</dbReference>
<evidence type="ECO:0000259" key="2">
    <source>
        <dbReference type="Pfam" id="PF05860"/>
    </source>
</evidence>
<dbReference type="Proteomes" id="UP000269041">
    <property type="component" value="Unassembled WGS sequence"/>
</dbReference>
<dbReference type="InterPro" id="IPR008638">
    <property type="entry name" value="FhaB/CdiA-like_TPS"/>
</dbReference>
<feature type="domain" description="Filamentous haemagglutinin FhaB/tRNA nuclease CdiA-like TPS" evidence="2">
    <location>
        <begin position="58"/>
        <end position="294"/>
    </location>
</feature>
<dbReference type="Pfam" id="PF05860">
    <property type="entry name" value="TPS"/>
    <property type="match status" value="1"/>
</dbReference>
<dbReference type="AlphaFoldDB" id="A0A3R9G0X9"/>
<name>A0A3R9G0X9_9VIBR</name>
<organism evidence="3 4">
    <name type="scientific">Vibrio pectenicida</name>
    <dbReference type="NCBI Taxonomy" id="62763"/>
    <lineage>
        <taxon>Bacteria</taxon>
        <taxon>Pseudomonadati</taxon>
        <taxon>Pseudomonadota</taxon>
        <taxon>Gammaproteobacteria</taxon>
        <taxon>Vibrionales</taxon>
        <taxon>Vibrionaceae</taxon>
        <taxon>Vibrio</taxon>
    </lineage>
</organism>
<dbReference type="OrthoDB" id="2664633at2"/>
<keyword evidence="4" id="KW-1185">Reference proteome</keyword>
<accession>A0A3R9G0X9</accession>
<protein>
    <recommendedName>
        <fullName evidence="2">Filamentous haemagglutinin FhaB/tRNA nuclease CdiA-like TPS domain-containing protein</fullName>
    </recommendedName>
</protein>
<keyword evidence="1" id="KW-0732">Signal</keyword>
<dbReference type="InterPro" id="IPR012334">
    <property type="entry name" value="Pectin_lyas_fold"/>
</dbReference>